<keyword evidence="2" id="KW-1185">Reference proteome</keyword>
<dbReference type="EMBL" id="CM042883">
    <property type="protein sequence ID" value="KAI4376929.1"/>
    <property type="molecule type" value="Genomic_DNA"/>
</dbReference>
<organism evidence="1 2">
    <name type="scientific">Melastoma candidum</name>
    <dbReference type="NCBI Taxonomy" id="119954"/>
    <lineage>
        <taxon>Eukaryota</taxon>
        <taxon>Viridiplantae</taxon>
        <taxon>Streptophyta</taxon>
        <taxon>Embryophyta</taxon>
        <taxon>Tracheophyta</taxon>
        <taxon>Spermatophyta</taxon>
        <taxon>Magnoliopsida</taxon>
        <taxon>eudicotyledons</taxon>
        <taxon>Gunneridae</taxon>
        <taxon>Pentapetalae</taxon>
        <taxon>rosids</taxon>
        <taxon>malvids</taxon>
        <taxon>Myrtales</taxon>
        <taxon>Melastomataceae</taxon>
        <taxon>Melastomatoideae</taxon>
        <taxon>Melastomateae</taxon>
        <taxon>Melastoma</taxon>
    </lineage>
</organism>
<comment type="caution">
    <text evidence="1">The sequence shown here is derived from an EMBL/GenBank/DDBJ whole genome shotgun (WGS) entry which is preliminary data.</text>
</comment>
<dbReference type="Proteomes" id="UP001057402">
    <property type="component" value="Chromosome 4"/>
</dbReference>
<reference evidence="2" key="1">
    <citation type="journal article" date="2023" name="Front. Plant Sci.">
        <title>Chromosomal-level genome assembly of Melastoma candidum provides insights into trichome evolution.</title>
        <authorList>
            <person name="Zhong Y."/>
            <person name="Wu W."/>
            <person name="Sun C."/>
            <person name="Zou P."/>
            <person name="Liu Y."/>
            <person name="Dai S."/>
            <person name="Zhou R."/>
        </authorList>
    </citation>
    <scope>NUCLEOTIDE SEQUENCE [LARGE SCALE GENOMIC DNA]</scope>
</reference>
<accession>A0ACB9RDH2</accession>
<gene>
    <name evidence="1" type="ORF">MLD38_014632</name>
</gene>
<proteinExistence type="predicted"/>
<evidence type="ECO:0000313" key="1">
    <source>
        <dbReference type="EMBL" id="KAI4376929.1"/>
    </source>
</evidence>
<name>A0ACB9RDH2_9MYRT</name>
<sequence>MQQLLFQRQQQQQQQQPPRQQQPQLQQQQPQQLQSQQQQPSVQQRRDGSHLSNGNADGIGGSDPLVRQNPGAANAMVTKMYAERLKGPPQRDSLDEKPTKCFGENVGQILDPNHASILKSAAGGGQPSGQVLHVTTGGISPKVQHQNQQLSGAAQDIKPEISPLNPRGPSERSLMGMAGWPLTGWENIRGGLLQPQKSFMQSPQAFSIPDVASASTATSVGTAKLDVTICHWVCVPNVSSSLGGGLLQRGDTDMMIKLKIAEMHQQQQQLQQQFQQNNNSQLLQQQQLPQHSPQIHNHKTLVRNCWRDSRPLGPKEPVREKKKATGFVFWSSKQLGYCKYWSLSSSTPSTPSTHAPGDVMSMPPLPHTGASSKPLMMFGSDGSETLPSPNFGMWMVIFGDNWVVKILWLFHDQRDAVARCMDAVKASETFLQEHYKQSPFHFEKLLKSNISLPPH</sequence>
<protein>
    <submittedName>
        <fullName evidence="1">Uncharacterized protein</fullName>
    </submittedName>
</protein>
<evidence type="ECO:0000313" key="2">
    <source>
        <dbReference type="Proteomes" id="UP001057402"/>
    </source>
</evidence>